<dbReference type="InterPro" id="IPR005303">
    <property type="entry name" value="MOCOS_middle"/>
</dbReference>
<dbReference type="GO" id="GO:0030170">
    <property type="term" value="F:pyridoxal phosphate binding"/>
    <property type="evidence" value="ECO:0007669"/>
    <property type="project" value="InterPro"/>
</dbReference>
<dbReference type="GO" id="GO:0003824">
    <property type="term" value="F:catalytic activity"/>
    <property type="evidence" value="ECO:0007669"/>
    <property type="project" value="InterPro"/>
</dbReference>
<dbReference type="Proteomes" id="UP000067461">
    <property type="component" value="Chromosome"/>
</dbReference>
<dbReference type="RefSeq" id="WP_045532984.1">
    <property type="nucleotide sequence ID" value="NZ_AP014568.1"/>
</dbReference>
<dbReference type="GO" id="GO:0030151">
    <property type="term" value="F:molybdenum ion binding"/>
    <property type="evidence" value="ECO:0007669"/>
    <property type="project" value="InterPro"/>
</dbReference>
<feature type="domain" description="MOSC" evidence="1">
    <location>
        <begin position="135"/>
        <end position="300"/>
    </location>
</feature>
<dbReference type="InterPro" id="IPR005302">
    <property type="entry name" value="MoCF_Sase_C"/>
</dbReference>
<name>A0A060NGG1_9BURK</name>
<proteinExistence type="predicted"/>
<protein>
    <submittedName>
        <fullName evidence="2">Uncharacterized Fe-S protein</fullName>
    </submittedName>
</protein>
<dbReference type="PANTHER" id="PTHR14237:SF19">
    <property type="entry name" value="MITOCHONDRIAL AMIDOXIME REDUCING COMPONENT 1"/>
    <property type="match status" value="1"/>
</dbReference>
<evidence type="ECO:0000259" key="1">
    <source>
        <dbReference type="PROSITE" id="PS51340"/>
    </source>
</evidence>
<dbReference type="OrthoDB" id="581532at2"/>
<gene>
    <name evidence="2" type="ORF">SRAA_0153</name>
</gene>
<evidence type="ECO:0000313" key="2">
    <source>
        <dbReference type="EMBL" id="BAO80007.1"/>
    </source>
</evidence>
<evidence type="ECO:0000313" key="3">
    <source>
        <dbReference type="Proteomes" id="UP000067461"/>
    </source>
</evidence>
<dbReference type="KEGG" id="cbaa:SRAA_0153"/>
<dbReference type="AlphaFoldDB" id="A0A060NGG1"/>
<dbReference type="Pfam" id="PF03473">
    <property type="entry name" value="MOSC"/>
    <property type="match status" value="1"/>
</dbReference>
<sequence length="304" mass="33789">MLPALHTDAPLPLSIEQLWVYPIKSCAGVRLASAELLPTGLQWDRTWMVVDQRGEFVSQRELPRMALVRPRFRMGQLELQAPGMLSLYLALDAAEAPCKVRVWDDELDAYDMGDVAAQWFDDFLLAGRPELDLRLRLVRFDPDCVRPSDVHWTGGIQAPNTFSDGYPLLLLSAAALDELNERRRLLGQEVLGVERFRPNLLLGGLQAHDEDRLDELRFPIAAGAGAPAEVWLQPVKPCARCSIPDVDPATGIEQGDAVATLLQSYRQDRRLLGAVTFGMNAIVRQGAGLKLTQGLPGFGRWADW</sequence>
<dbReference type="Pfam" id="PF03476">
    <property type="entry name" value="MOSC_N"/>
    <property type="match status" value="1"/>
</dbReference>
<dbReference type="EMBL" id="AP014568">
    <property type="protein sequence ID" value="BAO80007.1"/>
    <property type="molecule type" value="Genomic_DNA"/>
</dbReference>
<keyword evidence="3" id="KW-1185">Reference proteome</keyword>
<dbReference type="PANTHER" id="PTHR14237">
    <property type="entry name" value="MOLYBDOPTERIN COFACTOR SULFURASE MOSC"/>
    <property type="match status" value="1"/>
</dbReference>
<dbReference type="PROSITE" id="PS51340">
    <property type="entry name" value="MOSC"/>
    <property type="match status" value="1"/>
</dbReference>
<dbReference type="SUPFAM" id="SSF141673">
    <property type="entry name" value="MOSC N-terminal domain-like"/>
    <property type="match status" value="1"/>
</dbReference>
<dbReference type="HOGENOM" id="CLU_028286_0_1_4"/>
<accession>A0A060NGG1</accession>
<dbReference type="SUPFAM" id="SSF50800">
    <property type="entry name" value="PK beta-barrel domain-like"/>
    <property type="match status" value="1"/>
</dbReference>
<organism evidence="2 3">
    <name type="scientific">Serpentinimonas raichei</name>
    <dbReference type="NCBI Taxonomy" id="1458425"/>
    <lineage>
        <taxon>Bacteria</taxon>
        <taxon>Pseudomonadati</taxon>
        <taxon>Pseudomonadota</taxon>
        <taxon>Betaproteobacteria</taxon>
        <taxon>Burkholderiales</taxon>
        <taxon>Comamonadaceae</taxon>
        <taxon>Serpentinimonas</taxon>
    </lineage>
</organism>
<dbReference type="InterPro" id="IPR011037">
    <property type="entry name" value="Pyrv_Knase-like_insert_dom_sf"/>
</dbReference>
<dbReference type="STRING" id="1458425.SRAA_0153"/>
<reference evidence="2 3" key="1">
    <citation type="journal article" date="2014" name="Nat. Commun.">
        <title>Physiological and genomic features of highly alkaliphilic hydrogen-utilizing Betaproteobacteria from a continental serpentinizing site.</title>
        <authorList>
            <person name="Suzuki S."/>
            <person name="Kuenen J.G."/>
            <person name="Schipper K."/>
            <person name="van der Velde S."/>
            <person name="Ishii S."/>
            <person name="Wu A."/>
            <person name="Sorokin D.Y."/>
            <person name="Tenney A."/>
            <person name="Meng X.Y."/>
            <person name="Morrill P.L."/>
            <person name="Kamagata Y."/>
            <person name="Muyzer G."/>
            <person name="Nealson K.H."/>
        </authorList>
    </citation>
    <scope>NUCLEOTIDE SEQUENCE [LARGE SCALE GENOMIC DNA]</scope>
    <source>
        <strain evidence="2 3">A1</strain>
    </source>
</reference>